<dbReference type="RefSeq" id="WP_377150734.1">
    <property type="nucleotide sequence ID" value="NZ_JBHSAF010000002.1"/>
</dbReference>
<sequence>MNQCRGMTLLEVLVALAIFALAGLTVVQTVTQQMSGLADLEEKTFATWVADNRQVEVLLTRNWPGLSWINGEEEMAGRTWYWRWKGVETADASFRALDVEVRSEKEAKNPRATLRTYVSR</sequence>
<comment type="similarity">
    <text evidence="2 9">Belongs to the GSP I family.</text>
</comment>
<keyword evidence="6" id="KW-0812">Transmembrane</keyword>
<feature type="domain" description="Type II secretion system protein GspI C-terminal" evidence="10">
    <location>
        <begin position="40"/>
        <end position="119"/>
    </location>
</feature>
<dbReference type="SUPFAM" id="SSF54523">
    <property type="entry name" value="Pili subunits"/>
    <property type="match status" value="1"/>
</dbReference>
<dbReference type="EMBL" id="JBHSAF010000002">
    <property type="protein sequence ID" value="MFC3912598.1"/>
    <property type="molecule type" value="Genomic_DNA"/>
</dbReference>
<keyword evidence="3" id="KW-1003">Cell membrane</keyword>
<gene>
    <name evidence="11" type="primary">gspI</name>
    <name evidence="11" type="ORF">ACFOSS_03820</name>
</gene>
<keyword evidence="7" id="KW-1133">Transmembrane helix</keyword>
<protein>
    <recommendedName>
        <fullName evidence="9">Type II secretion system protein I</fullName>
        <shortName evidence="9">T2SS minor pseudopilin I</shortName>
    </recommendedName>
</protein>
<dbReference type="InterPro" id="IPR010052">
    <property type="entry name" value="T2SS_protein-GspI"/>
</dbReference>
<dbReference type="InterPro" id="IPR003413">
    <property type="entry name" value="T2SS_GspI_C"/>
</dbReference>
<dbReference type="InterPro" id="IPR045584">
    <property type="entry name" value="Pilin-like"/>
</dbReference>
<evidence type="ECO:0000313" key="11">
    <source>
        <dbReference type="EMBL" id="MFC3912598.1"/>
    </source>
</evidence>
<comment type="function">
    <text evidence="9">Component of the type II secretion system required for the energy-dependent secretion of extracellular factors such as proteases and toxins from the periplasm.</text>
</comment>
<evidence type="ECO:0000256" key="6">
    <source>
        <dbReference type="ARBA" id="ARBA00022692"/>
    </source>
</evidence>
<comment type="PTM">
    <text evidence="9">Cleaved by prepilin peptidase.</text>
</comment>
<keyword evidence="8" id="KW-0472">Membrane</keyword>
<evidence type="ECO:0000256" key="9">
    <source>
        <dbReference type="RuleBase" id="RU368030"/>
    </source>
</evidence>
<dbReference type="Gene3D" id="3.30.1300.30">
    <property type="entry name" value="GSPII I/J protein-like"/>
    <property type="match status" value="1"/>
</dbReference>
<keyword evidence="5 9" id="KW-0997">Cell inner membrane</keyword>
<keyword evidence="4 9" id="KW-0488">Methylation</keyword>
<keyword evidence="12" id="KW-1185">Reference proteome</keyword>
<evidence type="ECO:0000256" key="1">
    <source>
        <dbReference type="ARBA" id="ARBA00004377"/>
    </source>
</evidence>
<dbReference type="NCBIfam" id="TIGR01707">
    <property type="entry name" value="gspI"/>
    <property type="match status" value="1"/>
</dbReference>
<evidence type="ECO:0000256" key="2">
    <source>
        <dbReference type="ARBA" id="ARBA00008358"/>
    </source>
</evidence>
<evidence type="ECO:0000256" key="4">
    <source>
        <dbReference type="ARBA" id="ARBA00022481"/>
    </source>
</evidence>
<evidence type="ECO:0000259" key="10">
    <source>
        <dbReference type="Pfam" id="PF02501"/>
    </source>
</evidence>
<evidence type="ECO:0000256" key="7">
    <source>
        <dbReference type="ARBA" id="ARBA00022989"/>
    </source>
</evidence>
<comment type="caution">
    <text evidence="11">The sequence shown here is derived from an EMBL/GenBank/DDBJ whole genome shotgun (WGS) entry which is preliminary data.</text>
</comment>
<comment type="subunit">
    <text evidence="9">Type II secretion is composed of four main components: the outer membrane complex, the inner membrane complex, the cytoplasmic secretion ATPase and the periplasm-spanning pseudopilus.</text>
</comment>
<comment type="subcellular location">
    <subcellularLocation>
        <location evidence="1 9">Cell inner membrane</location>
        <topology evidence="1 9">Single-pass membrane protein</topology>
    </subcellularLocation>
</comment>
<dbReference type="Pfam" id="PF02501">
    <property type="entry name" value="T2SSI"/>
    <property type="match status" value="1"/>
</dbReference>
<dbReference type="PANTHER" id="PTHR38779:SF2">
    <property type="entry name" value="TYPE II SECRETION SYSTEM PROTEIN I-RELATED"/>
    <property type="match status" value="1"/>
</dbReference>
<evidence type="ECO:0000256" key="3">
    <source>
        <dbReference type="ARBA" id="ARBA00022475"/>
    </source>
</evidence>
<evidence type="ECO:0000256" key="5">
    <source>
        <dbReference type="ARBA" id="ARBA00022519"/>
    </source>
</evidence>
<organism evidence="11 12">
    <name type="scientific">Pseudaeromonas sharmana</name>
    <dbReference type="NCBI Taxonomy" id="328412"/>
    <lineage>
        <taxon>Bacteria</taxon>
        <taxon>Pseudomonadati</taxon>
        <taxon>Pseudomonadota</taxon>
        <taxon>Gammaproteobacteria</taxon>
        <taxon>Aeromonadales</taxon>
        <taxon>Aeromonadaceae</taxon>
        <taxon>Pseudaeromonas</taxon>
    </lineage>
</organism>
<dbReference type="Proteomes" id="UP001595692">
    <property type="component" value="Unassembled WGS sequence"/>
</dbReference>
<dbReference type="NCBIfam" id="TIGR02532">
    <property type="entry name" value="IV_pilin_GFxxxE"/>
    <property type="match status" value="1"/>
</dbReference>
<dbReference type="PANTHER" id="PTHR38779">
    <property type="entry name" value="TYPE II SECRETION SYSTEM PROTEIN I-RELATED"/>
    <property type="match status" value="1"/>
</dbReference>
<dbReference type="Pfam" id="PF07963">
    <property type="entry name" value="N_methyl"/>
    <property type="match status" value="1"/>
</dbReference>
<dbReference type="InterPro" id="IPR012902">
    <property type="entry name" value="N_methyl_site"/>
</dbReference>
<evidence type="ECO:0000256" key="8">
    <source>
        <dbReference type="ARBA" id="ARBA00023136"/>
    </source>
</evidence>
<accession>A0ABV8CKS3</accession>
<name>A0ABV8CKS3_9GAMM</name>
<reference evidence="12" key="1">
    <citation type="journal article" date="2019" name="Int. J. Syst. Evol. Microbiol.">
        <title>The Global Catalogue of Microorganisms (GCM) 10K type strain sequencing project: providing services to taxonomists for standard genome sequencing and annotation.</title>
        <authorList>
            <consortium name="The Broad Institute Genomics Platform"/>
            <consortium name="The Broad Institute Genome Sequencing Center for Infectious Disease"/>
            <person name="Wu L."/>
            <person name="Ma J."/>
        </authorList>
    </citation>
    <scope>NUCLEOTIDE SEQUENCE [LARGE SCALE GENOMIC DNA]</scope>
    <source>
        <strain evidence="12">CCUG 54939</strain>
    </source>
</reference>
<evidence type="ECO:0000313" key="12">
    <source>
        <dbReference type="Proteomes" id="UP001595692"/>
    </source>
</evidence>
<dbReference type="PROSITE" id="PS00409">
    <property type="entry name" value="PROKAR_NTER_METHYL"/>
    <property type="match status" value="1"/>
</dbReference>
<proteinExistence type="inferred from homology"/>